<dbReference type="GeneID" id="36324853"/>
<dbReference type="STRING" id="670580.A0A1X6MMT4"/>
<dbReference type="AlphaFoldDB" id="A0A1X6MMT4"/>
<dbReference type="RefSeq" id="XP_024334187.1">
    <property type="nucleotide sequence ID" value="XM_024479903.1"/>
</dbReference>
<gene>
    <name evidence="2" type="ORF">POSPLADRAFT_1050064</name>
</gene>
<evidence type="ECO:0000313" key="3">
    <source>
        <dbReference type="Proteomes" id="UP000194127"/>
    </source>
</evidence>
<feature type="region of interest" description="Disordered" evidence="1">
    <location>
        <begin position="561"/>
        <end position="581"/>
    </location>
</feature>
<evidence type="ECO:0000256" key="1">
    <source>
        <dbReference type="SAM" id="MobiDB-lite"/>
    </source>
</evidence>
<evidence type="ECO:0000313" key="2">
    <source>
        <dbReference type="EMBL" id="OSX57393.1"/>
    </source>
</evidence>
<dbReference type="PANTHER" id="PTHR13379:SF0">
    <property type="entry name" value="UPF0415 PROTEIN C7ORF25"/>
    <property type="match status" value="1"/>
</dbReference>
<dbReference type="OrthoDB" id="14527at2759"/>
<dbReference type="Proteomes" id="UP000194127">
    <property type="component" value="Unassembled WGS sequence"/>
</dbReference>
<sequence>MSKELGALETNIQNDAHPELHALRSHLQHILEDMSRYAPVIFKPPILDSSYDSAKESGQESVPGIRALRDAIKQDLEVLEKFLADPKSVSLPPLSTNAPYLIAVWHEVLLAPPPITAIWRTYNDNAPQGESHRRSAHKPPGIKNSRMLAEFREIDSYLTDSSEGSDDPDTPPTLAQTEFDNSLLSRGRALLSAAAQNPLPGTNVLPIVNLRLTRLDPAPENPKEHDPRIAQTIDTLRAMGIDVQLGERDANAIPQVAAPPPSRRLEPTLRINLDLSILIALVSDITHAPPPHSAAEADARYEPPPEYREWKKKRNGVLKGPDFDGSEEGIGKHARALATQALQEAKRGLIQEMHDRLCALVPQPVDASGRHACPPVEFWTTPDARDRFLRIVLSKIGGPAEQRRALALFPDHASPPLSIEEAEEAYWRGSRYPRGFLPLLPVRMFPATEPDAALEPPADADGCLLSPFFHHLACACRRVLALETIPDLREASGAGGDGEADGQGDTDGQGDADADVIPRAAVTRANPRLTAHTMQSVLWGAVRRWTTLTANKTSVKAILRETGSAGGSNEYGSGPTDGLEDASGMLAEKAALWVVDPRSLAEGRKRTVPTDRGRRVETVVIPA</sequence>
<feature type="region of interest" description="Disordered" evidence="1">
    <location>
        <begin position="491"/>
        <end position="513"/>
    </location>
</feature>
<accession>A0A1X6MMT4</accession>
<organism evidence="2 3">
    <name type="scientific">Postia placenta MAD-698-R-SB12</name>
    <dbReference type="NCBI Taxonomy" id="670580"/>
    <lineage>
        <taxon>Eukaryota</taxon>
        <taxon>Fungi</taxon>
        <taxon>Dikarya</taxon>
        <taxon>Basidiomycota</taxon>
        <taxon>Agaricomycotina</taxon>
        <taxon>Agaricomycetes</taxon>
        <taxon>Polyporales</taxon>
        <taxon>Adustoporiaceae</taxon>
        <taxon>Rhodonia</taxon>
    </lineage>
</organism>
<dbReference type="PANTHER" id="PTHR13379">
    <property type="entry name" value="UNCHARACTERIZED DUF1308"/>
    <property type="match status" value="1"/>
</dbReference>
<proteinExistence type="predicted"/>
<reference evidence="2 3" key="1">
    <citation type="submission" date="2017-04" db="EMBL/GenBank/DDBJ databases">
        <title>Genome Sequence of the Model Brown-Rot Fungus Postia placenta SB12.</title>
        <authorList>
            <consortium name="DOE Joint Genome Institute"/>
            <person name="Gaskell J."/>
            <person name="Kersten P."/>
            <person name="Larrondo L.F."/>
            <person name="Canessa P."/>
            <person name="Martinez D."/>
            <person name="Hibbett D."/>
            <person name="Schmoll M."/>
            <person name="Kubicek C.P."/>
            <person name="Martinez A.T."/>
            <person name="Yadav J."/>
            <person name="Master E."/>
            <person name="Magnuson J.K."/>
            <person name="James T."/>
            <person name="Yaver D."/>
            <person name="Berka R."/>
            <person name="Labutti K."/>
            <person name="Lipzen A."/>
            <person name="Aerts A."/>
            <person name="Barry K."/>
            <person name="Henrissat B."/>
            <person name="Blanchette R."/>
            <person name="Grigoriev I."/>
            <person name="Cullen D."/>
        </authorList>
    </citation>
    <scope>NUCLEOTIDE SEQUENCE [LARGE SCALE GENOMIC DNA]</scope>
    <source>
        <strain evidence="2 3">MAD-698-R-SB12</strain>
    </source>
</reference>
<feature type="compositionally biased region" description="Acidic residues" evidence="1">
    <location>
        <begin position="498"/>
        <end position="513"/>
    </location>
</feature>
<name>A0A1X6MMT4_9APHY</name>
<dbReference type="EMBL" id="KZ110608">
    <property type="protein sequence ID" value="OSX57393.1"/>
    <property type="molecule type" value="Genomic_DNA"/>
</dbReference>
<keyword evidence="3" id="KW-1185">Reference proteome</keyword>
<evidence type="ECO:0008006" key="4">
    <source>
        <dbReference type="Google" id="ProtNLM"/>
    </source>
</evidence>
<protein>
    <recommendedName>
        <fullName evidence="4">DUF1308 domain-containing protein</fullName>
    </recommendedName>
</protein>